<dbReference type="GO" id="GO:0003678">
    <property type="term" value="F:DNA helicase activity"/>
    <property type="evidence" value="ECO:0007669"/>
    <property type="project" value="UniProtKB-EC"/>
</dbReference>
<dbReference type="PROSITE" id="PS50967">
    <property type="entry name" value="HRDC"/>
    <property type="match status" value="1"/>
</dbReference>
<dbReference type="OrthoDB" id="26793at2"/>
<keyword evidence="2" id="KW-0067">ATP-binding</keyword>
<sequence length="136" mass="15387">MQCQTFTLRLDNPRDLERLNRFLAQVMPIQVSSSLVPGDRPFWSVLVFYEGAAPQPKPTEAVRIPSDPGFEALRAWRSHKAKEEGVPPYVIATNAELKAILERQPKTLEELAQVKGFAKTKAAKYGREILRLLGRE</sequence>
<dbReference type="SUPFAM" id="SSF47819">
    <property type="entry name" value="HRDC-like"/>
    <property type="match status" value="1"/>
</dbReference>
<keyword evidence="2" id="KW-0378">Hydrolase</keyword>
<reference evidence="2 3" key="1">
    <citation type="submission" date="2018-08" db="EMBL/GenBank/DDBJ databases">
        <title>Meiothermus cateniformans JCM 15151 genome sequencing project.</title>
        <authorList>
            <person name="Da Costa M.S."/>
            <person name="Albuquerque L."/>
            <person name="Raposo P."/>
            <person name="Froufe H.J.C."/>
            <person name="Barroso C.S."/>
            <person name="Egas C."/>
        </authorList>
    </citation>
    <scope>NUCLEOTIDE SEQUENCE [LARGE SCALE GENOMIC DNA]</scope>
    <source>
        <strain evidence="2 3">JCM 15151</strain>
    </source>
</reference>
<protein>
    <submittedName>
        <fullName evidence="2">ATP-dependent DNA helicase UvrD2</fullName>
        <ecNumber evidence="2">3.6.4.12</ecNumber>
    </submittedName>
</protein>
<dbReference type="EC" id="3.6.4.12" evidence="2"/>
<gene>
    <name evidence="2" type="primary">uvrD2</name>
    <name evidence="2" type="ORF">Mcate_01984</name>
</gene>
<dbReference type="InterPro" id="IPR010997">
    <property type="entry name" value="HRDC-like_sf"/>
</dbReference>
<organism evidence="2 3">
    <name type="scientific">Meiothermus taiwanensis</name>
    <dbReference type="NCBI Taxonomy" id="172827"/>
    <lineage>
        <taxon>Bacteria</taxon>
        <taxon>Thermotogati</taxon>
        <taxon>Deinococcota</taxon>
        <taxon>Deinococci</taxon>
        <taxon>Thermales</taxon>
        <taxon>Thermaceae</taxon>
        <taxon>Meiothermus</taxon>
    </lineage>
</organism>
<feature type="domain" description="HRDC" evidence="1">
    <location>
        <begin position="63"/>
        <end position="136"/>
    </location>
</feature>
<dbReference type="SMART" id="SM00341">
    <property type="entry name" value="HRDC"/>
    <property type="match status" value="1"/>
</dbReference>
<evidence type="ECO:0000259" key="1">
    <source>
        <dbReference type="PROSITE" id="PS50967"/>
    </source>
</evidence>
<dbReference type="InterPro" id="IPR002121">
    <property type="entry name" value="HRDC_dom"/>
</dbReference>
<dbReference type="GO" id="GO:0000166">
    <property type="term" value="F:nucleotide binding"/>
    <property type="evidence" value="ECO:0007669"/>
    <property type="project" value="InterPro"/>
</dbReference>
<dbReference type="InterPro" id="IPR044876">
    <property type="entry name" value="HRDC_dom_sf"/>
</dbReference>
<dbReference type="Gene3D" id="1.10.150.80">
    <property type="entry name" value="HRDC domain"/>
    <property type="match status" value="1"/>
</dbReference>
<keyword evidence="2" id="KW-0347">Helicase</keyword>
<dbReference type="Proteomes" id="UP000266089">
    <property type="component" value="Unassembled WGS sequence"/>
</dbReference>
<dbReference type="GO" id="GO:0016787">
    <property type="term" value="F:hydrolase activity"/>
    <property type="evidence" value="ECO:0007669"/>
    <property type="project" value="UniProtKB-KW"/>
</dbReference>
<name>A0A399E0D8_9DEIN</name>
<evidence type="ECO:0000313" key="3">
    <source>
        <dbReference type="Proteomes" id="UP000266089"/>
    </source>
</evidence>
<keyword evidence="2" id="KW-0547">Nucleotide-binding</keyword>
<proteinExistence type="predicted"/>
<evidence type="ECO:0000313" key="2">
    <source>
        <dbReference type="EMBL" id="RIH75930.1"/>
    </source>
</evidence>
<accession>A0A399E0D8</accession>
<dbReference type="GO" id="GO:0003676">
    <property type="term" value="F:nucleic acid binding"/>
    <property type="evidence" value="ECO:0007669"/>
    <property type="project" value="InterPro"/>
</dbReference>
<dbReference type="Pfam" id="PF00570">
    <property type="entry name" value="HRDC"/>
    <property type="match status" value="1"/>
</dbReference>
<comment type="caution">
    <text evidence="2">The sequence shown here is derived from an EMBL/GenBank/DDBJ whole genome shotgun (WGS) entry which is preliminary data.</text>
</comment>
<dbReference type="AlphaFoldDB" id="A0A399E0D8"/>
<dbReference type="EMBL" id="QWKX01000054">
    <property type="protein sequence ID" value="RIH75930.1"/>
    <property type="molecule type" value="Genomic_DNA"/>
</dbReference>